<dbReference type="InterPro" id="IPR003795">
    <property type="entry name" value="DUF192"/>
</dbReference>
<evidence type="ECO:0000313" key="2">
    <source>
        <dbReference type="Proteomes" id="UP001220530"/>
    </source>
</evidence>
<gene>
    <name evidence="1" type="ORF">PSQ19_06245</name>
</gene>
<keyword evidence="2" id="KW-1185">Reference proteome</keyword>
<reference evidence="1 2" key="1">
    <citation type="submission" date="2023-02" db="EMBL/GenBank/DDBJ databases">
        <title>Devosia algicola sp. nov., isolated from the phycosphere of marine algae.</title>
        <authorList>
            <person name="Kim J.M."/>
            <person name="Lee J.K."/>
            <person name="Choi B.J."/>
            <person name="Bayburt H."/>
            <person name="Jeon C.O."/>
        </authorList>
    </citation>
    <scope>NUCLEOTIDE SEQUENCE [LARGE SCALE GENOMIC DNA]</scope>
    <source>
        <strain evidence="1 2">G20-9</strain>
    </source>
</reference>
<dbReference type="InterPro" id="IPR038695">
    <property type="entry name" value="Saro_0823-like_sf"/>
</dbReference>
<dbReference type="PANTHER" id="PTHR37953">
    <property type="entry name" value="UPF0127 PROTEIN MJ1496"/>
    <property type="match status" value="1"/>
</dbReference>
<dbReference type="Pfam" id="PF02643">
    <property type="entry name" value="DUF192"/>
    <property type="match status" value="1"/>
</dbReference>
<protein>
    <submittedName>
        <fullName evidence="1">DUF192 domain-containing protein</fullName>
    </submittedName>
</protein>
<organism evidence="1 2">
    <name type="scientific">Devosia algicola</name>
    <dbReference type="NCBI Taxonomy" id="3026418"/>
    <lineage>
        <taxon>Bacteria</taxon>
        <taxon>Pseudomonadati</taxon>
        <taxon>Pseudomonadota</taxon>
        <taxon>Alphaproteobacteria</taxon>
        <taxon>Hyphomicrobiales</taxon>
        <taxon>Devosiaceae</taxon>
        <taxon>Devosia</taxon>
    </lineage>
</organism>
<dbReference type="RefSeq" id="WP_282220058.1">
    <property type="nucleotide sequence ID" value="NZ_CP118246.1"/>
</dbReference>
<accession>A0ABY7YQR5</accession>
<dbReference type="PANTHER" id="PTHR37953:SF1">
    <property type="entry name" value="UPF0127 PROTEIN MJ1496"/>
    <property type="match status" value="1"/>
</dbReference>
<dbReference type="Proteomes" id="UP001220530">
    <property type="component" value="Chromosome"/>
</dbReference>
<dbReference type="Gene3D" id="2.60.120.1140">
    <property type="entry name" value="Protein of unknown function DUF192"/>
    <property type="match status" value="1"/>
</dbReference>
<dbReference type="PROSITE" id="PS51257">
    <property type="entry name" value="PROKAR_LIPOPROTEIN"/>
    <property type="match status" value="1"/>
</dbReference>
<evidence type="ECO:0000313" key="1">
    <source>
        <dbReference type="EMBL" id="WDR03668.1"/>
    </source>
</evidence>
<dbReference type="EMBL" id="CP118246">
    <property type="protein sequence ID" value="WDR03668.1"/>
    <property type="molecule type" value="Genomic_DNA"/>
</dbReference>
<sequence length="165" mass="17673">MRVVAQGLAGIANASRVLALILTIFVASTVAGCASSGDEKLTLHTAKGDFAFRVEVVDTPKSRADGLMFRQELASDAGMLFDFKEERPVSFWMRNTFIPLDMIFVDAEGIVKTIHVNARPQDPTSIPSGVPVQFVLEIPGGRSVEIGLKAGDRMDHVRTSGGQGG</sequence>
<proteinExistence type="predicted"/>
<name>A0ABY7YQR5_9HYPH</name>